<dbReference type="OrthoDB" id="1522859at2"/>
<dbReference type="PANTHER" id="PTHR34978:SF3">
    <property type="entry name" value="SLR0241 PROTEIN"/>
    <property type="match status" value="1"/>
</dbReference>
<feature type="transmembrane region" description="Helical" evidence="1">
    <location>
        <begin position="6"/>
        <end position="27"/>
    </location>
</feature>
<dbReference type="Pfam" id="PF05569">
    <property type="entry name" value="Peptidase_M56"/>
    <property type="match status" value="1"/>
</dbReference>
<keyword evidence="1" id="KW-0812">Transmembrane</keyword>
<organism evidence="3 4">
    <name type="scientific">Christiangramia fulva</name>
    <dbReference type="NCBI Taxonomy" id="2126553"/>
    <lineage>
        <taxon>Bacteria</taxon>
        <taxon>Pseudomonadati</taxon>
        <taxon>Bacteroidota</taxon>
        <taxon>Flavobacteriia</taxon>
        <taxon>Flavobacteriales</taxon>
        <taxon>Flavobacteriaceae</taxon>
        <taxon>Christiangramia</taxon>
    </lineage>
</organism>
<dbReference type="InterPro" id="IPR008756">
    <property type="entry name" value="Peptidase_M56"/>
</dbReference>
<keyword evidence="4" id="KW-1185">Reference proteome</keyword>
<feature type="transmembrane region" description="Helical" evidence="1">
    <location>
        <begin position="39"/>
        <end position="56"/>
    </location>
</feature>
<sequence>MIEDILFYLFKSSVLLLIFYGTYQLLLKKETFFNLNRKFLLGGLIVAAIFPAIYFTKTVFIEAPPLPITSQETNLTLVAVQESFDWWEIAGMVYLCITSFFLLRFGLQLFSVLRIIISENAKKEKGIYFIDTSKNQLPFSFFNYIVYNSDKHHPGDLKLILEHEKVHTRQFHSMDILMANLAQCLLWFNPFAWFYKRSIEQNLEFIADREAAAGYPLKDYQHALVKVSVADLKPALTNHFYQSFIKKRILMLNKRHSGNVKFWKSSLVLPLIFTFMLTFNVKTEARILQQQPSETSVASGAISARITKKTTKSELQEFEKDFASHGVKLKFDHVKYSSAGTLTGVDISVKDNNTVNKGSLSRRNPDGIKPIDILIAENGELSLGSAKTVEIEETKATSGKKKYRIIDHASPILQDDKPMVIIDGIPQKDRSELESLSPSKIINITVLENPKATALYGARGRNGVIIVRTKSEDKKAPKIKIRRNVTISDSAENPNGDIYAYEYGKNDQEIILGNHKGEKPLIIIDGEVKEKDFDLNQMEPEEIAAINVLKGNQATEKYGEKGENGVIEINTKSSNYKLKSGKTDAIAFRLTKTLSDNELEGLKARIQQSTGMEVSFSGIKRNSKNEITNIRISGKKDSSKASATWEKKDGIPPIVIGLDRNGGIQIKTE</sequence>
<feature type="transmembrane region" description="Helical" evidence="1">
    <location>
        <begin position="92"/>
        <end position="117"/>
    </location>
</feature>
<dbReference type="Proteomes" id="UP000241507">
    <property type="component" value="Chromosome"/>
</dbReference>
<dbReference type="InterPro" id="IPR037066">
    <property type="entry name" value="Plug_dom_sf"/>
</dbReference>
<evidence type="ECO:0000313" key="4">
    <source>
        <dbReference type="Proteomes" id="UP000241507"/>
    </source>
</evidence>
<dbReference type="PANTHER" id="PTHR34978">
    <property type="entry name" value="POSSIBLE SENSOR-TRANSDUCER PROTEIN BLAR"/>
    <property type="match status" value="1"/>
</dbReference>
<accession>A0A2R3Z634</accession>
<protein>
    <recommendedName>
        <fullName evidence="2">Peptidase M56 domain-containing protein</fullName>
    </recommendedName>
</protein>
<dbReference type="Gene3D" id="2.170.130.10">
    <property type="entry name" value="TonB-dependent receptor, plug domain"/>
    <property type="match status" value="2"/>
</dbReference>
<feature type="domain" description="Peptidase M56" evidence="2">
    <location>
        <begin position="151"/>
        <end position="252"/>
    </location>
</feature>
<evidence type="ECO:0000259" key="2">
    <source>
        <dbReference type="Pfam" id="PF05569"/>
    </source>
</evidence>
<dbReference type="SUPFAM" id="SSF56935">
    <property type="entry name" value="Porins"/>
    <property type="match status" value="2"/>
</dbReference>
<reference evidence="4" key="1">
    <citation type="submission" date="2018-03" db="EMBL/GenBank/DDBJ databases">
        <title>Gramella fulva sp. nov., isolated from a dry surface of tidal flat.</title>
        <authorList>
            <person name="Hwang S.H."/>
            <person name="Hwang W.M."/>
            <person name="Kang K."/>
            <person name="Ahn T.-Y."/>
        </authorList>
    </citation>
    <scope>NUCLEOTIDE SEQUENCE [LARGE SCALE GENOMIC DNA]</scope>
    <source>
        <strain evidence="4">SH35</strain>
    </source>
</reference>
<dbReference type="AlphaFoldDB" id="A0A2R3Z634"/>
<evidence type="ECO:0000256" key="1">
    <source>
        <dbReference type="SAM" id="Phobius"/>
    </source>
</evidence>
<evidence type="ECO:0000313" key="3">
    <source>
        <dbReference type="EMBL" id="AVR45672.1"/>
    </source>
</evidence>
<dbReference type="KEGG" id="grs:C7S20_10620"/>
<gene>
    <name evidence="3" type="ORF">C7S20_10620</name>
</gene>
<dbReference type="RefSeq" id="WP_107012449.1">
    <property type="nucleotide sequence ID" value="NZ_CP028136.1"/>
</dbReference>
<proteinExistence type="predicted"/>
<name>A0A2R3Z634_9FLAO</name>
<dbReference type="EMBL" id="CP028136">
    <property type="protein sequence ID" value="AVR45672.1"/>
    <property type="molecule type" value="Genomic_DNA"/>
</dbReference>
<dbReference type="InterPro" id="IPR052173">
    <property type="entry name" value="Beta-lactam_resp_regulator"/>
</dbReference>
<keyword evidence="1" id="KW-1133">Transmembrane helix</keyword>
<keyword evidence="1" id="KW-0472">Membrane</keyword>
<dbReference type="CDD" id="cd07341">
    <property type="entry name" value="M56_BlaR1_MecR1_like"/>
    <property type="match status" value="1"/>
</dbReference>